<feature type="transmembrane region" description="Helical" evidence="1">
    <location>
        <begin position="471"/>
        <end position="488"/>
    </location>
</feature>
<keyword evidence="1" id="KW-0472">Membrane</keyword>
<proteinExistence type="predicted"/>
<dbReference type="GO" id="GO:0008235">
    <property type="term" value="F:metalloexopeptidase activity"/>
    <property type="evidence" value="ECO:0007669"/>
    <property type="project" value="InterPro"/>
</dbReference>
<sequence length="768" mass="82380">MLSDSALPSSAGFAAASILLAFLAWLALGPTQPSLPAPAPVNAPAAQFSAARAVGDLNELARVPRPIASSANHAARAYLLARLRAIGLEPQVQRALVQKNYVDYNANYETTMGIVHNVLVRLPGTAPDRLRRPSLLLVAHIDSDPASLGASGAAPVAALVETLRALRAGAALENDVLVLFADGEHVGSLGMQAFAEQHPWAREVGLALRFDGGGSGGPIALYNTLGANTAAIDGWLRAAPEVQGSSLMHEVHQLAPGALRIRALGLLGVPVLQFAHTGRPFGGDGALDTPQRYERATLQQMGETMLRLAREYGHGRIDPQPATGQVVFPLPGVGTVHYSGALVWPLTRLTCLLLVGAVCIAMQRSGVRYPALLQAFFIVPSLAVALGIGAWQLWMQVPELHRAWHPATPEPARHALLYLAAVCALCAAVFIAAQRQLARLTGTAAAMLAGLACLVLVLVLASWLAPGASYLVLWPVLAALASFIALHSRRVAAWPGVARLAVLVGGVLPAVVLVLPVLRESYLVLSPQRMNVPVAMLALVLGVSTLLLSGARRYLARTLLLCGLGGLALAGSADEIEEPAPLRANALVYYKDMPSWDAYWLHPAGELDPWERQLFANLKEPYTFVNVFGWDSPRQWYAWAPRDGLQFPFVRILRNGKAPQRHADFTLVSQNRAPQVRLMVTGARPTRVTVNGRPLLDKEAKTLTMVLYGMEDTLLHFRIEVLSDPIFAVRIEEVLPGLPERLLPPRPAATPLVPLSGQSIAADTLWFY</sequence>
<feature type="transmembrane region" description="Helical" evidence="1">
    <location>
        <begin position="415"/>
        <end position="433"/>
    </location>
</feature>
<feature type="domain" description="Peptidase M28" evidence="2">
    <location>
        <begin position="117"/>
        <end position="308"/>
    </location>
</feature>
<dbReference type="PANTHER" id="PTHR12147">
    <property type="entry name" value="METALLOPEPTIDASE M28 FAMILY MEMBER"/>
    <property type="match status" value="1"/>
</dbReference>
<dbReference type="PANTHER" id="PTHR12147:SF26">
    <property type="entry name" value="PEPTIDASE M28 DOMAIN-CONTAINING PROTEIN"/>
    <property type="match status" value="1"/>
</dbReference>
<dbReference type="InterPro" id="IPR007484">
    <property type="entry name" value="Peptidase_M28"/>
</dbReference>
<feature type="transmembrane region" description="Helical" evidence="1">
    <location>
        <begin position="372"/>
        <end position="395"/>
    </location>
</feature>
<gene>
    <name evidence="3" type="ORF">LPB04_07395</name>
</gene>
<dbReference type="RefSeq" id="WP_193688073.1">
    <property type="nucleotide sequence ID" value="NZ_CP062941.1"/>
</dbReference>
<evidence type="ECO:0000313" key="3">
    <source>
        <dbReference type="EMBL" id="QOL51093.1"/>
    </source>
</evidence>
<dbReference type="SUPFAM" id="SSF53187">
    <property type="entry name" value="Zn-dependent exopeptidases"/>
    <property type="match status" value="1"/>
</dbReference>
<dbReference type="InterPro" id="IPR045175">
    <property type="entry name" value="M28_fam"/>
</dbReference>
<dbReference type="Pfam" id="PF04389">
    <property type="entry name" value="Peptidase_M28"/>
    <property type="match status" value="1"/>
</dbReference>
<feature type="transmembrane region" description="Helical" evidence="1">
    <location>
        <begin position="341"/>
        <end position="360"/>
    </location>
</feature>
<feature type="transmembrane region" description="Helical" evidence="1">
    <location>
        <begin position="500"/>
        <end position="518"/>
    </location>
</feature>
<feature type="transmembrane region" description="Helical" evidence="1">
    <location>
        <begin position="530"/>
        <end position="548"/>
    </location>
</feature>
<reference evidence="3 4" key="1">
    <citation type="submission" date="2020-10" db="EMBL/GenBank/DDBJ databases">
        <title>Genome sequencing of Massilia sp. LPB0304.</title>
        <authorList>
            <person name="Kim J."/>
        </authorList>
    </citation>
    <scope>NUCLEOTIDE SEQUENCE [LARGE SCALE GENOMIC DNA]</scope>
    <source>
        <strain evidence="3 4">LPB0304</strain>
    </source>
</reference>
<organism evidence="3 4">
    <name type="scientific">Massilia litorea</name>
    <dbReference type="NCBI Taxonomy" id="2769491"/>
    <lineage>
        <taxon>Bacteria</taxon>
        <taxon>Pseudomonadati</taxon>
        <taxon>Pseudomonadota</taxon>
        <taxon>Betaproteobacteria</taxon>
        <taxon>Burkholderiales</taxon>
        <taxon>Oxalobacteraceae</taxon>
        <taxon>Telluria group</taxon>
        <taxon>Massilia</taxon>
    </lineage>
</organism>
<accession>A0A7L9U7Q6</accession>
<name>A0A7L9U7Q6_9BURK</name>
<evidence type="ECO:0000256" key="1">
    <source>
        <dbReference type="SAM" id="Phobius"/>
    </source>
</evidence>
<dbReference type="EMBL" id="CP062941">
    <property type="protein sequence ID" value="QOL51093.1"/>
    <property type="molecule type" value="Genomic_DNA"/>
</dbReference>
<dbReference type="Proteomes" id="UP000593875">
    <property type="component" value="Chromosome"/>
</dbReference>
<evidence type="ECO:0000259" key="2">
    <source>
        <dbReference type="Pfam" id="PF04389"/>
    </source>
</evidence>
<dbReference type="AlphaFoldDB" id="A0A7L9U7Q6"/>
<dbReference type="Gene3D" id="3.40.630.10">
    <property type="entry name" value="Zn peptidases"/>
    <property type="match status" value="1"/>
</dbReference>
<dbReference type="KEGG" id="mlir:LPB04_07395"/>
<keyword evidence="1" id="KW-0812">Transmembrane</keyword>
<protein>
    <submittedName>
        <fullName evidence="3">M28 family peptidase</fullName>
    </submittedName>
</protein>
<dbReference type="GO" id="GO:0006508">
    <property type="term" value="P:proteolysis"/>
    <property type="evidence" value="ECO:0007669"/>
    <property type="project" value="InterPro"/>
</dbReference>
<feature type="transmembrane region" description="Helical" evidence="1">
    <location>
        <begin position="445"/>
        <end position="465"/>
    </location>
</feature>
<keyword evidence="4" id="KW-1185">Reference proteome</keyword>
<evidence type="ECO:0000313" key="4">
    <source>
        <dbReference type="Proteomes" id="UP000593875"/>
    </source>
</evidence>
<keyword evidence="1" id="KW-1133">Transmembrane helix</keyword>